<gene>
    <name evidence="3" type="ORF">CLV89_10111</name>
</gene>
<name>A0A2T1AMH3_TRISK</name>
<reference evidence="3 4" key="1">
    <citation type="submission" date="2018-03" db="EMBL/GenBank/DDBJ databases">
        <title>Genomic Encyclopedia of Archaeal and Bacterial Type Strains, Phase II (KMG-II): from individual species to whole genera.</title>
        <authorList>
            <person name="Goeker M."/>
        </authorList>
    </citation>
    <scope>NUCLEOTIDE SEQUENCE [LARGE SCALE GENOMIC DNA]</scope>
    <source>
        <strain evidence="3 4">DSM 25328</strain>
    </source>
</reference>
<sequence>MPRSALCPTLALIAMIALPLAPAAAEEAGHGPDWLEVTDITTRLHVRTAPSATASHLGAVENGTVLRNLGCRSDWCQVELPDGSAGWAAARYLREGMGPDAIPAPEPNYDATGRLPCSLRYGQPTFQCDFGVTRMGGGDADITIFWPGGSGRQLAFREGIPAVGGIEFERRGDLTVIELDEERYEIPDAVVFGG</sequence>
<keyword evidence="1" id="KW-0732">Signal</keyword>
<protein>
    <submittedName>
        <fullName evidence="3">SH3 domain-containing protein</fullName>
    </submittedName>
</protein>
<proteinExistence type="predicted"/>
<dbReference type="RefSeq" id="WP_106161311.1">
    <property type="nucleotide sequence ID" value="NZ_PVUF01000001.1"/>
</dbReference>
<dbReference type="InterPro" id="IPR003646">
    <property type="entry name" value="SH3-like_bac-type"/>
</dbReference>
<evidence type="ECO:0000256" key="1">
    <source>
        <dbReference type="SAM" id="SignalP"/>
    </source>
</evidence>
<organism evidence="3 4">
    <name type="scientific">Tritonibacter scottomollicae</name>
    <name type="common">Epibacterium scottomollicae</name>
    <dbReference type="NCBI Taxonomy" id="483013"/>
    <lineage>
        <taxon>Bacteria</taxon>
        <taxon>Pseudomonadati</taxon>
        <taxon>Pseudomonadota</taxon>
        <taxon>Alphaproteobacteria</taxon>
        <taxon>Rhodobacterales</taxon>
        <taxon>Paracoccaceae</taxon>
        <taxon>Tritonibacter</taxon>
    </lineage>
</organism>
<feature type="domain" description="SH3b" evidence="2">
    <location>
        <begin position="43"/>
        <end position="93"/>
    </location>
</feature>
<feature type="signal peptide" evidence="1">
    <location>
        <begin position="1"/>
        <end position="23"/>
    </location>
</feature>
<dbReference type="Pfam" id="PF08239">
    <property type="entry name" value="SH3_3"/>
    <property type="match status" value="1"/>
</dbReference>
<dbReference type="Proteomes" id="UP000237718">
    <property type="component" value="Unassembled WGS sequence"/>
</dbReference>
<evidence type="ECO:0000313" key="4">
    <source>
        <dbReference type="Proteomes" id="UP000237718"/>
    </source>
</evidence>
<accession>A0A2T1AMH3</accession>
<evidence type="ECO:0000313" key="3">
    <source>
        <dbReference type="EMBL" id="PRZ49799.1"/>
    </source>
</evidence>
<dbReference type="EMBL" id="PVUF01000001">
    <property type="protein sequence ID" value="PRZ49799.1"/>
    <property type="molecule type" value="Genomic_DNA"/>
</dbReference>
<dbReference type="OrthoDB" id="964913at2"/>
<evidence type="ECO:0000259" key="2">
    <source>
        <dbReference type="Pfam" id="PF08239"/>
    </source>
</evidence>
<dbReference type="AlphaFoldDB" id="A0A2T1AMH3"/>
<dbReference type="Gene3D" id="2.30.30.40">
    <property type="entry name" value="SH3 Domains"/>
    <property type="match status" value="1"/>
</dbReference>
<comment type="caution">
    <text evidence="3">The sequence shown here is derived from an EMBL/GenBank/DDBJ whole genome shotgun (WGS) entry which is preliminary data.</text>
</comment>
<feature type="chain" id="PRO_5015430107" evidence="1">
    <location>
        <begin position="24"/>
        <end position="194"/>
    </location>
</feature>